<evidence type="ECO:0000256" key="1">
    <source>
        <dbReference type="SAM" id="MobiDB-lite"/>
    </source>
</evidence>
<evidence type="ECO:0000313" key="2">
    <source>
        <dbReference type="EMBL" id="SDY36548.1"/>
    </source>
</evidence>
<dbReference type="RefSeq" id="WP_089768833.1">
    <property type="nucleotide sequence ID" value="NZ_FNPB01000012.1"/>
</dbReference>
<protein>
    <recommendedName>
        <fullName evidence="4">GATase domain protein</fullName>
    </recommendedName>
</protein>
<evidence type="ECO:0008006" key="4">
    <source>
        <dbReference type="Google" id="ProtNLM"/>
    </source>
</evidence>
<organism evidence="2 3">
    <name type="scientific">Halobellus clavatus</name>
    <dbReference type="NCBI Taxonomy" id="660517"/>
    <lineage>
        <taxon>Archaea</taxon>
        <taxon>Methanobacteriati</taxon>
        <taxon>Methanobacteriota</taxon>
        <taxon>Stenosarchaea group</taxon>
        <taxon>Halobacteria</taxon>
        <taxon>Halobacteriales</taxon>
        <taxon>Haloferacaceae</taxon>
        <taxon>Halobellus</taxon>
    </lineage>
</organism>
<evidence type="ECO:0000313" key="3">
    <source>
        <dbReference type="Proteomes" id="UP000199170"/>
    </source>
</evidence>
<dbReference type="AlphaFoldDB" id="A0A1H3JAW3"/>
<sequence>MQARDLTAPAVAFVVIVAVVVGGAAALPFVTGGDTPEVTNLAEEQTDLDAVRVDAAEESGTISMESSASGKTILVDQAHGNQLSEEKRSTLVSTLVENGHEVRFVTQEQARGQAWNQSLRNADALLVANPGQPYTPDQLAGVRAFNEAGGRVVLLSDPASSGGASAITSLLGLRVQRPSSGGAGLSSSLGVAAQSGYLFNMNEYQRNFENVYATGGSGSLAEGVDRAVFSDARPLTIDRGQTALSTIEGTRLSTTRRADTYAVAVQSDDVAMVGDTDFLEPTNAYLAGNEAFIGNLADFLVNGEKTRNAPAPPSSGSSERPTAPTRPPTA</sequence>
<dbReference type="Proteomes" id="UP000199170">
    <property type="component" value="Unassembled WGS sequence"/>
</dbReference>
<dbReference type="OrthoDB" id="239338at2157"/>
<dbReference type="STRING" id="660517.SAMN04487946_11299"/>
<name>A0A1H3JAW3_9EURY</name>
<gene>
    <name evidence="2" type="ORF">SAMN04487946_11299</name>
</gene>
<proteinExistence type="predicted"/>
<keyword evidence="3" id="KW-1185">Reference proteome</keyword>
<dbReference type="EMBL" id="FNPB01000012">
    <property type="protein sequence ID" value="SDY36548.1"/>
    <property type="molecule type" value="Genomic_DNA"/>
</dbReference>
<reference evidence="3" key="1">
    <citation type="submission" date="2016-10" db="EMBL/GenBank/DDBJ databases">
        <authorList>
            <person name="Varghese N."/>
            <person name="Submissions S."/>
        </authorList>
    </citation>
    <scope>NUCLEOTIDE SEQUENCE [LARGE SCALE GENOMIC DNA]</scope>
    <source>
        <strain evidence="3">CGMCC 1.10118</strain>
    </source>
</reference>
<accession>A0A1H3JAW3</accession>
<feature type="region of interest" description="Disordered" evidence="1">
    <location>
        <begin position="304"/>
        <end position="330"/>
    </location>
</feature>